<dbReference type="PROSITE" id="PS51186">
    <property type="entry name" value="GNAT"/>
    <property type="match status" value="1"/>
</dbReference>
<proteinExistence type="predicted"/>
<dbReference type="PANTHER" id="PTHR13947">
    <property type="entry name" value="GNAT FAMILY N-ACETYLTRANSFERASE"/>
    <property type="match status" value="1"/>
</dbReference>
<evidence type="ECO:0000313" key="4">
    <source>
        <dbReference type="Proteomes" id="UP000619033"/>
    </source>
</evidence>
<evidence type="ECO:0000259" key="2">
    <source>
        <dbReference type="PROSITE" id="PS51186"/>
    </source>
</evidence>
<name>A0A8J7MR24_9RHOB</name>
<dbReference type="GO" id="GO:0008080">
    <property type="term" value="F:N-acetyltransferase activity"/>
    <property type="evidence" value="ECO:0007669"/>
    <property type="project" value="InterPro"/>
</dbReference>
<organism evidence="3 4">
    <name type="scientific">Fuscibacter oryzae</name>
    <dbReference type="NCBI Taxonomy" id="2803939"/>
    <lineage>
        <taxon>Bacteria</taxon>
        <taxon>Pseudomonadati</taxon>
        <taxon>Pseudomonadota</taxon>
        <taxon>Alphaproteobacteria</taxon>
        <taxon>Rhodobacterales</taxon>
        <taxon>Paracoccaceae</taxon>
        <taxon>Fuscibacter</taxon>
    </lineage>
</organism>
<evidence type="ECO:0000256" key="1">
    <source>
        <dbReference type="ARBA" id="ARBA00022679"/>
    </source>
</evidence>
<comment type="caution">
    <text evidence="3">The sequence shown here is derived from an EMBL/GenBank/DDBJ whole genome shotgun (WGS) entry which is preliminary data.</text>
</comment>
<dbReference type="Proteomes" id="UP000619033">
    <property type="component" value="Unassembled WGS sequence"/>
</dbReference>
<evidence type="ECO:0000313" key="3">
    <source>
        <dbReference type="EMBL" id="MBL4928288.1"/>
    </source>
</evidence>
<dbReference type="InterPro" id="IPR000182">
    <property type="entry name" value="GNAT_dom"/>
</dbReference>
<dbReference type="Gene3D" id="3.40.630.30">
    <property type="match status" value="1"/>
</dbReference>
<dbReference type="AlphaFoldDB" id="A0A8J7MR24"/>
<keyword evidence="4" id="KW-1185">Reference proteome</keyword>
<reference evidence="3" key="1">
    <citation type="submission" date="2021-01" db="EMBL/GenBank/DDBJ databases">
        <title>Genome seq and assembly of Tabrizicola sp. KVB23.</title>
        <authorList>
            <person name="Chhetri G."/>
        </authorList>
    </citation>
    <scope>NUCLEOTIDE SEQUENCE</scope>
    <source>
        <strain evidence="3">KVB23</strain>
    </source>
</reference>
<sequence>MRITLQDGLPQALRPQAADLYWQAFGGKLGRVMGPERKALAFLRDVIRADHAVVAVDDQGQLLGLLGFKSPAGSFAGGDLAQMRRHYGLFGSAWRVPLLWLLGREVDNDRFLIDGLCVARQARSLGIGTALLNAAYDHARARGYAAIRLDVVDTNWRARQLYERHGFQVVKTSPLGLLRHAFGFDAAHTMVRAL</sequence>
<dbReference type="Pfam" id="PF00583">
    <property type="entry name" value="Acetyltransf_1"/>
    <property type="match status" value="1"/>
</dbReference>
<accession>A0A8J7MR24</accession>
<dbReference type="InterPro" id="IPR016181">
    <property type="entry name" value="Acyl_CoA_acyltransferase"/>
</dbReference>
<protein>
    <submittedName>
        <fullName evidence="3">GNAT family N-acetyltransferase</fullName>
    </submittedName>
</protein>
<dbReference type="EMBL" id="JAESVP010000004">
    <property type="protein sequence ID" value="MBL4928288.1"/>
    <property type="molecule type" value="Genomic_DNA"/>
</dbReference>
<dbReference type="SUPFAM" id="SSF55729">
    <property type="entry name" value="Acyl-CoA N-acyltransferases (Nat)"/>
    <property type="match status" value="1"/>
</dbReference>
<dbReference type="PANTHER" id="PTHR13947:SF37">
    <property type="entry name" value="LD18367P"/>
    <property type="match status" value="1"/>
</dbReference>
<dbReference type="InterPro" id="IPR050769">
    <property type="entry name" value="NAT_camello-type"/>
</dbReference>
<feature type="domain" description="N-acetyltransferase" evidence="2">
    <location>
        <begin position="3"/>
        <end position="191"/>
    </location>
</feature>
<dbReference type="RefSeq" id="WP_202659896.1">
    <property type="nucleotide sequence ID" value="NZ_JAESVP010000004.1"/>
</dbReference>
<gene>
    <name evidence="3" type="ORF">JI744_09245</name>
</gene>
<dbReference type="CDD" id="cd04301">
    <property type="entry name" value="NAT_SF"/>
    <property type="match status" value="1"/>
</dbReference>
<keyword evidence="1" id="KW-0808">Transferase</keyword>